<keyword evidence="4" id="KW-1185">Reference proteome</keyword>
<comment type="caution">
    <text evidence="1">The sequence shown here is derived from an EMBL/GenBank/DDBJ whole genome shotgun (WGS) entry which is preliminary data.</text>
</comment>
<evidence type="ECO:0000313" key="4">
    <source>
        <dbReference type="Proteomes" id="UP000182179"/>
    </source>
</evidence>
<evidence type="ECO:0000313" key="3">
    <source>
        <dbReference type="Proteomes" id="UP000181661"/>
    </source>
</evidence>
<reference evidence="2 4" key="2">
    <citation type="submission" date="2016-10" db="EMBL/GenBank/DDBJ databases">
        <authorList>
            <person name="Varghese N."/>
            <person name="Submissions S."/>
        </authorList>
    </citation>
    <scope>NUCLEOTIDE SEQUENCE [LARGE SCALE GENOMIC DNA]</scope>
    <source>
        <strain evidence="2 4">BS2773</strain>
    </source>
</reference>
<dbReference type="Proteomes" id="UP000181661">
    <property type="component" value="Unassembled WGS sequence"/>
</dbReference>
<dbReference type="OrthoDB" id="7005515at2"/>
<organism evidence="1 3">
    <name type="scientific">Pseudomonas costantinii</name>
    <dbReference type="NCBI Taxonomy" id="168469"/>
    <lineage>
        <taxon>Bacteria</taxon>
        <taxon>Pseudomonadati</taxon>
        <taxon>Pseudomonadota</taxon>
        <taxon>Gammaproteobacteria</taxon>
        <taxon>Pseudomonadales</taxon>
        <taxon>Pseudomonadaceae</taxon>
        <taxon>Pseudomonas</taxon>
    </lineage>
</organism>
<accession>A0A1S2UDM0</accession>
<reference evidence="1 3" key="1">
    <citation type="submission" date="2016-08" db="EMBL/GenBank/DDBJ databases">
        <title>Draft genome sequence of Pseudomonas costantinii LMG 22119, type strain isolated from cultivated mushroom (Agaricus bisporus) sporophores.</title>
        <authorList>
            <person name="Tambong J.T."/>
        </authorList>
    </citation>
    <scope>NUCLEOTIDE SEQUENCE [LARGE SCALE GENOMIC DNA]</scope>
    <source>
        <strain evidence="1 3">LMG 22119</strain>
    </source>
</reference>
<evidence type="ECO:0008006" key="5">
    <source>
        <dbReference type="Google" id="ProtNLM"/>
    </source>
</evidence>
<dbReference type="AlphaFoldDB" id="A0A1S2UDM0"/>
<dbReference type="EMBL" id="FNTS01000002">
    <property type="protein sequence ID" value="SED26958.1"/>
    <property type="molecule type" value="Genomic_DNA"/>
</dbReference>
<evidence type="ECO:0000313" key="1">
    <source>
        <dbReference type="EMBL" id="OIN44532.1"/>
    </source>
</evidence>
<proteinExistence type="predicted"/>
<dbReference type="EMBL" id="MDDR01000061">
    <property type="protein sequence ID" value="OIN44532.1"/>
    <property type="molecule type" value="Genomic_DNA"/>
</dbReference>
<protein>
    <recommendedName>
        <fullName evidence="5">Phage-like protein</fullName>
    </recommendedName>
</protein>
<gene>
    <name evidence="1" type="ORF">BFL40_30050</name>
    <name evidence="2" type="ORF">SAMN04515675_0503</name>
</gene>
<name>A0A1S2UDM0_9PSED</name>
<dbReference type="Proteomes" id="UP000182179">
    <property type="component" value="Unassembled WGS sequence"/>
</dbReference>
<evidence type="ECO:0000313" key="2">
    <source>
        <dbReference type="EMBL" id="SED26958.1"/>
    </source>
</evidence>
<sequence length="221" mass="24355">MTYRNVVSAVVRALAAETINSAGGCNLEPRVQCAKQKGEISGKEWSLLQDCIVHKLLHKVLSQRHWFALTAKFSTHNGRKIEATGRLVAIVTSPAPKLFTQRAVTAWAIPQIKGVRKEPVKAKAVELDKDAPAWRVEAAKSAVERANASAAKRRTSQQDGPIILADSNYDMTTWDAQGLDDRTYRRWRHSIHKALESLVDNALVEAQLILEEAGVLGEQAA</sequence>
<dbReference type="RefSeq" id="WP_071487353.1">
    <property type="nucleotide sequence ID" value="NZ_FNTS01000002.1"/>
</dbReference>